<dbReference type="InterPro" id="IPR058625">
    <property type="entry name" value="MdtA-like_BSH"/>
</dbReference>
<dbReference type="SUPFAM" id="SSF111369">
    <property type="entry name" value="HlyD-like secretion proteins"/>
    <property type="match status" value="1"/>
</dbReference>
<dbReference type="Gene3D" id="2.40.50.100">
    <property type="match status" value="1"/>
</dbReference>
<feature type="domain" description="Multidrug resistance protein MdtA-like barrel-sandwich hybrid" evidence="4">
    <location>
        <begin position="63"/>
        <end position="189"/>
    </location>
</feature>
<evidence type="ECO:0000313" key="6">
    <source>
        <dbReference type="Proteomes" id="UP000244898"/>
    </source>
</evidence>
<dbReference type="GO" id="GO:0015562">
    <property type="term" value="F:efflux transmembrane transporter activity"/>
    <property type="evidence" value="ECO:0007669"/>
    <property type="project" value="TreeGrafter"/>
</dbReference>
<dbReference type="RefSeq" id="WP_108787797.1">
    <property type="nucleotide sequence ID" value="NZ_ONZG01000005.1"/>
</dbReference>
<keyword evidence="2" id="KW-0175">Coiled coil</keyword>
<dbReference type="NCBIfam" id="TIGR01730">
    <property type="entry name" value="RND_mfp"/>
    <property type="match status" value="1"/>
</dbReference>
<gene>
    <name evidence="5" type="primary">yiaV_2</name>
    <name evidence="5" type="ORF">TRM7615_02440</name>
</gene>
<protein>
    <submittedName>
        <fullName evidence="5">Inner membrane protein YiaV</fullName>
    </submittedName>
</protein>
<accession>A0A2R8C925</accession>
<evidence type="ECO:0000259" key="4">
    <source>
        <dbReference type="Pfam" id="PF25917"/>
    </source>
</evidence>
<evidence type="ECO:0000256" key="1">
    <source>
        <dbReference type="ARBA" id="ARBA00009477"/>
    </source>
</evidence>
<dbReference type="AlphaFoldDB" id="A0A2R8C925"/>
<keyword evidence="3" id="KW-0472">Membrane</keyword>
<dbReference type="GO" id="GO:1990281">
    <property type="term" value="C:efflux pump complex"/>
    <property type="evidence" value="ECO:0007669"/>
    <property type="project" value="TreeGrafter"/>
</dbReference>
<keyword evidence="6" id="KW-1185">Reference proteome</keyword>
<dbReference type="InterPro" id="IPR006143">
    <property type="entry name" value="RND_pump_MFP"/>
</dbReference>
<dbReference type="EMBL" id="ONZG01000005">
    <property type="protein sequence ID" value="SPJ28931.1"/>
    <property type="molecule type" value="Genomic_DNA"/>
</dbReference>
<evidence type="ECO:0000256" key="3">
    <source>
        <dbReference type="SAM" id="Phobius"/>
    </source>
</evidence>
<keyword evidence="3" id="KW-0812">Transmembrane</keyword>
<dbReference type="PANTHER" id="PTHR30469">
    <property type="entry name" value="MULTIDRUG RESISTANCE PROTEIN MDTA"/>
    <property type="match status" value="1"/>
</dbReference>
<dbReference type="Pfam" id="PF25917">
    <property type="entry name" value="BSH_RND"/>
    <property type="match status" value="1"/>
</dbReference>
<dbReference type="Gene3D" id="2.40.30.170">
    <property type="match status" value="1"/>
</dbReference>
<organism evidence="5 6">
    <name type="scientific">Falsiruegeria mediterranea M17</name>
    <dbReference type="NCBI Taxonomy" id="1200281"/>
    <lineage>
        <taxon>Bacteria</taxon>
        <taxon>Pseudomonadati</taxon>
        <taxon>Pseudomonadota</taxon>
        <taxon>Alphaproteobacteria</taxon>
        <taxon>Rhodobacterales</taxon>
        <taxon>Roseobacteraceae</taxon>
        <taxon>Falsiruegeria</taxon>
    </lineage>
</organism>
<feature type="coiled-coil region" evidence="2">
    <location>
        <begin position="103"/>
        <end position="156"/>
    </location>
</feature>
<name>A0A2R8C925_9RHOB</name>
<evidence type="ECO:0000313" key="5">
    <source>
        <dbReference type="EMBL" id="SPJ28931.1"/>
    </source>
</evidence>
<feature type="transmembrane region" description="Helical" evidence="3">
    <location>
        <begin position="6"/>
        <end position="22"/>
    </location>
</feature>
<dbReference type="OrthoDB" id="9806939at2"/>
<comment type="similarity">
    <text evidence="1">Belongs to the membrane fusion protein (MFP) (TC 8.A.1) family.</text>
</comment>
<dbReference type="Proteomes" id="UP000244898">
    <property type="component" value="Unassembled WGS sequence"/>
</dbReference>
<reference evidence="6" key="1">
    <citation type="submission" date="2018-03" db="EMBL/GenBank/DDBJ databases">
        <authorList>
            <person name="Rodrigo-Torres L."/>
            <person name="Arahal R. D."/>
            <person name="Lucena T."/>
        </authorList>
    </citation>
    <scope>NUCLEOTIDE SEQUENCE [LARGE SCALE GENOMIC DNA]</scope>
    <source>
        <strain evidence="6">CECT 7615</strain>
    </source>
</reference>
<feature type="transmembrane region" description="Helical" evidence="3">
    <location>
        <begin position="34"/>
        <end position="52"/>
    </location>
</feature>
<keyword evidence="3" id="KW-1133">Transmembrane helix</keyword>
<proteinExistence type="inferred from homology"/>
<dbReference type="Gene3D" id="1.10.287.470">
    <property type="entry name" value="Helix hairpin bin"/>
    <property type="match status" value="1"/>
</dbReference>
<sequence>MITLIIAIWMGFLWLLVKVGILKKWHLWMKISPVVVWAAAQAIIFLPLSWIAPVGPVSVVVSSVQVRPSVTGPVIEVPVASWTPLKTGDVLFRVDPEPYAANVRQAEARLKLAEEQLTRKRQLFARQAVAEAETEAAEAEVEMARAQMNLAKIDLENTTVRAPMDGIVPSVVLLPGNRVAAGQDVMAVLDVDRPIVAMIVKQNAIRHVRPGQPAEVVFRSLPGQTFAASVSKLYQSAPHAEFNTSGKTPDVPEIRDTTYAVELSVDLQGEALTPGVSGQAAIMTDKVGSLGVIRQITLRMTTWMNFL</sequence>
<evidence type="ECO:0000256" key="2">
    <source>
        <dbReference type="SAM" id="Coils"/>
    </source>
</evidence>